<keyword evidence="2" id="KW-1185">Reference proteome</keyword>
<dbReference type="SMART" id="SM00564">
    <property type="entry name" value="PQQ"/>
    <property type="match status" value="2"/>
</dbReference>
<gene>
    <name evidence="1" type="ORF">O3303_20030</name>
</gene>
<evidence type="ECO:0000313" key="2">
    <source>
        <dbReference type="Proteomes" id="UP001211005"/>
    </source>
</evidence>
<name>A0ABY7LUV9_9BACT</name>
<evidence type="ECO:0000313" key="1">
    <source>
        <dbReference type="EMBL" id="WBA44178.1"/>
    </source>
</evidence>
<dbReference type="InterPro" id="IPR018391">
    <property type="entry name" value="PQQ_b-propeller_rpt"/>
</dbReference>
<reference evidence="1 2" key="1">
    <citation type="submission" date="2022-12" db="EMBL/GenBank/DDBJ databases">
        <title>Hymenobacter canadensis sp. nov. isolated from lake water of the Cambridge Bay, Canada.</title>
        <authorList>
            <person name="Kim W.H."/>
            <person name="Lee Y.M."/>
        </authorList>
    </citation>
    <scope>NUCLEOTIDE SEQUENCE [LARGE SCALE GENOMIC DNA]</scope>
    <source>
        <strain evidence="1 2">PAMC 29467</strain>
        <plasmid evidence="1 2">unnamed1</plasmid>
    </source>
</reference>
<dbReference type="Gene3D" id="2.130.10.10">
    <property type="entry name" value="YVTN repeat-like/Quinoprotein amine dehydrogenase"/>
    <property type="match status" value="1"/>
</dbReference>
<keyword evidence="1" id="KW-0614">Plasmid</keyword>
<protein>
    <submittedName>
        <fullName evidence="1">PQQ-binding-like beta-propeller repeat protein</fullName>
    </submittedName>
</protein>
<accession>A0ABY7LUV9</accession>
<dbReference type="RefSeq" id="WP_269562208.1">
    <property type="nucleotide sequence ID" value="NZ_CP114768.1"/>
</dbReference>
<organism evidence="1 2">
    <name type="scientific">Hymenobacter canadensis</name>
    <dbReference type="NCBI Taxonomy" id="2999067"/>
    <lineage>
        <taxon>Bacteria</taxon>
        <taxon>Pseudomonadati</taxon>
        <taxon>Bacteroidota</taxon>
        <taxon>Cytophagia</taxon>
        <taxon>Cytophagales</taxon>
        <taxon>Hymenobacteraceae</taxon>
        <taxon>Hymenobacter</taxon>
    </lineage>
</organism>
<dbReference type="Proteomes" id="UP001211005">
    <property type="component" value="Plasmid unnamed1"/>
</dbReference>
<dbReference type="InterPro" id="IPR015943">
    <property type="entry name" value="WD40/YVTN_repeat-like_dom_sf"/>
</dbReference>
<dbReference type="SUPFAM" id="SSF50998">
    <property type="entry name" value="Quinoprotein alcohol dehydrogenase-like"/>
    <property type="match status" value="1"/>
</dbReference>
<dbReference type="InterPro" id="IPR011047">
    <property type="entry name" value="Quinoprotein_ADH-like_sf"/>
</dbReference>
<dbReference type="EMBL" id="CP114768">
    <property type="protein sequence ID" value="WBA44178.1"/>
    <property type="molecule type" value="Genomic_DNA"/>
</dbReference>
<geneLocation type="plasmid" evidence="1 2">
    <name>unnamed1</name>
</geneLocation>
<sequence length="140" mass="15825">MAACSPTSQTVDDNRQHVQLLWRNKTYDWISNSLLIRDSLLYFGSFHHAFYAVDLATGHVKFAYQTGDTPYYPPTVVEDKIYFSSFDLQVYCLGSAGNLVWKRNTGNRVKNGLLARDSLLFIPVRGDGLWAVKTHDGAAF</sequence>
<proteinExistence type="predicted"/>